<keyword evidence="4" id="KW-0460">Magnesium</keyword>
<comment type="caution">
    <text evidence="6">The sequence shown here is derived from an EMBL/GenBank/DDBJ whole genome shotgun (WGS) entry which is preliminary data.</text>
</comment>
<organism evidence="6 7">
    <name type="scientific">Methylobacterium marchantiae</name>
    <dbReference type="NCBI Taxonomy" id="600331"/>
    <lineage>
        <taxon>Bacteria</taxon>
        <taxon>Pseudomonadati</taxon>
        <taxon>Pseudomonadota</taxon>
        <taxon>Alphaproteobacteria</taxon>
        <taxon>Hyphomicrobiales</taxon>
        <taxon>Methylobacteriaceae</taxon>
        <taxon>Methylobacterium</taxon>
    </lineage>
</organism>
<dbReference type="Gene3D" id="3.40.50.1000">
    <property type="entry name" value="HAD superfamily/HAD-like"/>
    <property type="match status" value="1"/>
</dbReference>
<dbReference type="NCBIfam" id="TIGR01509">
    <property type="entry name" value="HAD-SF-IA-v3"/>
    <property type="match status" value="1"/>
</dbReference>
<comment type="similarity">
    <text evidence="2">Belongs to the HAD-like hydrolase superfamily. CbbY/CbbZ/Gph/YieH family.</text>
</comment>
<dbReference type="RefSeq" id="WP_379039539.1">
    <property type="nucleotide sequence ID" value="NZ_JBHTND010000001.1"/>
</dbReference>
<dbReference type="CDD" id="cd07526">
    <property type="entry name" value="HAD_BPGM_like"/>
    <property type="match status" value="1"/>
</dbReference>
<comment type="cofactor">
    <cofactor evidence="1">
        <name>Mg(2+)</name>
        <dbReference type="ChEBI" id="CHEBI:18420"/>
    </cofactor>
</comment>
<feature type="region of interest" description="Disordered" evidence="5">
    <location>
        <begin position="1"/>
        <end position="24"/>
    </location>
</feature>
<evidence type="ECO:0000256" key="2">
    <source>
        <dbReference type="ARBA" id="ARBA00006171"/>
    </source>
</evidence>
<evidence type="ECO:0000313" key="7">
    <source>
        <dbReference type="Proteomes" id="UP001597176"/>
    </source>
</evidence>
<keyword evidence="3" id="KW-0479">Metal-binding</keyword>
<protein>
    <submittedName>
        <fullName evidence="6">HAD family hydrolase</fullName>
        <ecNumber evidence="6">3.1.3.-</ecNumber>
    </submittedName>
</protein>
<dbReference type="InterPro" id="IPR036412">
    <property type="entry name" value="HAD-like_sf"/>
</dbReference>
<gene>
    <name evidence="6" type="ORF">ACFQ4G_00075</name>
</gene>
<sequence>MPLSIESLPIEPSPTNPSPNDPETATQLVIFDCDGVLVDSEPLSLGTLTAGLNQIGVVIDVDTVRERFAGTSMPSIMNHIEHDYGIVAPEGFVEAVKAETLRAFDRDLSAMAGIAQAVRALTLPSCVASSSDPARLAHSLGLTGLLPLFEGRIFSATMVSRGKPAPDLFLHAAAEMGFAPARCLVVEDSVPGVTAARAAGMRVLGFTGGGHWVHDPTGADLIAAGAERVYAHHCDLAGLIAPADTASI</sequence>
<dbReference type="InterPro" id="IPR006439">
    <property type="entry name" value="HAD-SF_hydro_IA"/>
</dbReference>
<accession>A0ABW3WTM7</accession>
<dbReference type="SFLD" id="SFLDG01129">
    <property type="entry name" value="C1.5:_HAD__Beta-PGM__Phosphata"/>
    <property type="match status" value="1"/>
</dbReference>
<dbReference type="PANTHER" id="PTHR46193:SF10">
    <property type="entry name" value="6-PHOSPHOGLUCONATE PHOSPHATASE"/>
    <property type="match status" value="1"/>
</dbReference>
<dbReference type="InterPro" id="IPR023214">
    <property type="entry name" value="HAD_sf"/>
</dbReference>
<dbReference type="SUPFAM" id="SSF56784">
    <property type="entry name" value="HAD-like"/>
    <property type="match status" value="1"/>
</dbReference>
<keyword evidence="6" id="KW-0378">Hydrolase</keyword>
<evidence type="ECO:0000256" key="5">
    <source>
        <dbReference type="SAM" id="MobiDB-lite"/>
    </source>
</evidence>
<evidence type="ECO:0000256" key="4">
    <source>
        <dbReference type="ARBA" id="ARBA00022842"/>
    </source>
</evidence>
<evidence type="ECO:0000256" key="3">
    <source>
        <dbReference type="ARBA" id="ARBA00022723"/>
    </source>
</evidence>
<feature type="compositionally biased region" description="Pro residues" evidence="5">
    <location>
        <begin position="11"/>
        <end position="20"/>
    </location>
</feature>
<name>A0ABW3WTM7_9HYPH</name>
<dbReference type="Gene3D" id="1.10.150.240">
    <property type="entry name" value="Putative phosphatase, domain 2"/>
    <property type="match status" value="1"/>
</dbReference>
<dbReference type="EMBL" id="JBHTND010000001">
    <property type="protein sequence ID" value="MFD1299981.1"/>
    <property type="molecule type" value="Genomic_DNA"/>
</dbReference>
<keyword evidence="7" id="KW-1185">Reference proteome</keyword>
<dbReference type="EC" id="3.1.3.-" evidence="6"/>
<reference evidence="7" key="1">
    <citation type="journal article" date="2019" name="Int. J. Syst. Evol. Microbiol.">
        <title>The Global Catalogue of Microorganisms (GCM) 10K type strain sequencing project: providing services to taxonomists for standard genome sequencing and annotation.</title>
        <authorList>
            <consortium name="The Broad Institute Genomics Platform"/>
            <consortium name="The Broad Institute Genome Sequencing Center for Infectious Disease"/>
            <person name="Wu L."/>
            <person name="Ma J."/>
        </authorList>
    </citation>
    <scope>NUCLEOTIDE SEQUENCE [LARGE SCALE GENOMIC DNA]</scope>
    <source>
        <strain evidence="7">CCUG 56108</strain>
    </source>
</reference>
<dbReference type="InterPro" id="IPR023198">
    <property type="entry name" value="PGP-like_dom2"/>
</dbReference>
<dbReference type="InterPro" id="IPR051600">
    <property type="entry name" value="Beta-PGM-like"/>
</dbReference>
<dbReference type="GO" id="GO:0016787">
    <property type="term" value="F:hydrolase activity"/>
    <property type="evidence" value="ECO:0007669"/>
    <property type="project" value="UniProtKB-KW"/>
</dbReference>
<evidence type="ECO:0000313" key="6">
    <source>
        <dbReference type="EMBL" id="MFD1299981.1"/>
    </source>
</evidence>
<proteinExistence type="inferred from homology"/>
<dbReference type="PANTHER" id="PTHR46193">
    <property type="entry name" value="6-PHOSPHOGLUCONATE PHOSPHATASE"/>
    <property type="match status" value="1"/>
</dbReference>
<dbReference type="SFLD" id="SFLDS00003">
    <property type="entry name" value="Haloacid_Dehalogenase"/>
    <property type="match status" value="1"/>
</dbReference>
<dbReference type="Pfam" id="PF00702">
    <property type="entry name" value="Hydrolase"/>
    <property type="match status" value="1"/>
</dbReference>
<dbReference type="Proteomes" id="UP001597176">
    <property type="component" value="Unassembled WGS sequence"/>
</dbReference>
<evidence type="ECO:0000256" key="1">
    <source>
        <dbReference type="ARBA" id="ARBA00001946"/>
    </source>
</evidence>